<reference evidence="2" key="1">
    <citation type="submission" date="2023-06" db="EMBL/GenBank/DDBJ databases">
        <title>Conoideocrella luteorostrata (Hypocreales: Clavicipitaceae), a potential biocontrol fungus for elongate hemlock scale in United States Christmas tree production areas.</title>
        <authorList>
            <person name="Barrett H."/>
            <person name="Lovett B."/>
            <person name="Macias A.M."/>
            <person name="Stajich J.E."/>
            <person name="Kasson M.T."/>
        </authorList>
    </citation>
    <scope>NUCLEOTIDE SEQUENCE</scope>
    <source>
        <strain evidence="2">ARSEF 14590</strain>
    </source>
</reference>
<dbReference type="AlphaFoldDB" id="A0AAJ0CJP1"/>
<comment type="caution">
    <text evidence="2">The sequence shown here is derived from an EMBL/GenBank/DDBJ whole genome shotgun (WGS) entry which is preliminary data.</text>
</comment>
<evidence type="ECO:0000313" key="2">
    <source>
        <dbReference type="EMBL" id="KAK2594115.1"/>
    </source>
</evidence>
<dbReference type="Proteomes" id="UP001251528">
    <property type="component" value="Unassembled WGS sequence"/>
</dbReference>
<gene>
    <name evidence="2" type="ORF">QQS21_008170</name>
</gene>
<evidence type="ECO:0000256" key="1">
    <source>
        <dbReference type="SAM" id="MobiDB-lite"/>
    </source>
</evidence>
<feature type="compositionally biased region" description="Polar residues" evidence="1">
    <location>
        <begin position="16"/>
        <end position="33"/>
    </location>
</feature>
<evidence type="ECO:0000313" key="3">
    <source>
        <dbReference type="Proteomes" id="UP001251528"/>
    </source>
</evidence>
<organism evidence="2 3">
    <name type="scientific">Conoideocrella luteorostrata</name>
    <dbReference type="NCBI Taxonomy" id="1105319"/>
    <lineage>
        <taxon>Eukaryota</taxon>
        <taxon>Fungi</taxon>
        <taxon>Dikarya</taxon>
        <taxon>Ascomycota</taxon>
        <taxon>Pezizomycotina</taxon>
        <taxon>Sordariomycetes</taxon>
        <taxon>Hypocreomycetidae</taxon>
        <taxon>Hypocreales</taxon>
        <taxon>Clavicipitaceae</taxon>
        <taxon>Conoideocrella</taxon>
    </lineage>
</organism>
<feature type="region of interest" description="Disordered" evidence="1">
    <location>
        <begin position="1"/>
        <end position="36"/>
    </location>
</feature>
<accession>A0AAJ0CJP1</accession>
<protein>
    <submittedName>
        <fullName evidence="2">Uncharacterized protein</fullName>
    </submittedName>
</protein>
<dbReference type="EMBL" id="JASWJB010000180">
    <property type="protein sequence ID" value="KAK2594115.1"/>
    <property type="molecule type" value="Genomic_DNA"/>
</dbReference>
<name>A0AAJ0CJP1_9HYPO</name>
<keyword evidence="3" id="KW-1185">Reference proteome</keyword>
<proteinExistence type="predicted"/>
<sequence length="165" mass="17923">MALGLEVVGPDAPPSKLQSNLGQSGVQTKQRGSNGLAERWKYQAKESKVKTSGFAVQYREEDEDATVLFQDVPPAFGAQNCGQGRVWDDDGDKDGMSGQLFGVVLPQLRRQDGRFFGMARIGGWACVEESSADIATMQIWRLSDSWTPEAATGASDWHAQVARGD</sequence>